<dbReference type="InterPro" id="IPR001810">
    <property type="entry name" value="F-box_dom"/>
</dbReference>
<organism evidence="3 4">
    <name type="scientific">Lithocarpus litseifolius</name>
    <dbReference type="NCBI Taxonomy" id="425828"/>
    <lineage>
        <taxon>Eukaryota</taxon>
        <taxon>Viridiplantae</taxon>
        <taxon>Streptophyta</taxon>
        <taxon>Embryophyta</taxon>
        <taxon>Tracheophyta</taxon>
        <taxon>Spermatophyta</taxon>
        <taxon>Magnoliopsida</taxon>
        <taxon>eudicotyledons</taxon>
        <taxon>Gunneridae</taxon>
        <taxon>Pentapetalae</taxon>
        <taxon>rosids</taxon>
        <taxon>fabids</taxon>
        <taxon>Fagales</taxon>
        <taxon>Fagaceae</taxon>
        <taxon>Lithocarpus</taxon>
    </lineage>
</organism>
<feature type="domain" description="F-box protein At3g26010-like beta-propeller" evidence="2">
    <location>
        <begin position="98"/>
        <end position="302"/>
    </location>
</feature>
<feature type="domain" description="F-box" evidence="1">
    <location>
        <begin position="8"/>
        <end position="43"/>
    </location>
</feature>
<evidence type="ECO:0000313" key="4">
    <source>
        <dbReference type="Proteomes" id="UP001459277"/>
    </source>
</evidence>
<comment type="caution">
    <text evidence="3">The sequence shown here is derived from an EMBL/GenBank/DDBJ whole genome shotgun (WGS) entry which is preliminary data.</text>
</comment>
<dbReference type="PANTHER" id="PTHR35546:SF130">
    <property type="entry name" value="EXPRESSED PROTEIN"/>
    <property type="match status" value="1"/>
</dbReference>
<evidence type="ECO:0000313" key="3">
    <source>
        <dbReference type="EMBL" id="KAL0002780.1"/>
    </source>
</evidence>
<dbReference type="NCBIfam" id="TIGR01640">
    <property type="entry name" value="F_box_assoc_1"/>
    <property type="match status" value="1"/>
</dbReference>
<reference evidence="3 4" key="1">
    <citation type="submission" date="2024-01" db="EMBL/GenBank/DDBJ databases">
        <title>A telomere-to-telomere, gap-free genome of sweet tea (Lithocarpus litseifolius).</title>
        <authorList>
            <person name="Zhou J."/>
        </authorList>
    </citation>
    <scope>NUCLEOTIDE SEQUENCE [LARGE SCALE GENOMIC DNA]</scope>
    <source>
        <strain evidence="3">Zhou-2022a</strain>
        <tissue evidence="3">Leaf</tissue>
    </source>
</reference>
<dbReference type="PANTHER" id="PTHR35546">
    <property type="entry name" value="F-BOX PROTEIN INTERACTION DOMAIN PROTEIN-RELATED"/>
    <property type="match status" value="1"/>
</dbReference>
<dbReference type="SUPFAM" id="SSF81383">
    <property type="entry name" value="F-box domain"/>
    <property type="match status" value="1"/>
</dbReference>
<name>A0AAW2D0A5_9ROSI</name>
<sequence>MEAIFSNDDLAMEILSRFSALQLSCFKCVSKRWKNLISDPSFLRVHHQRSQLRGITTLLIQQRDDITGDRLSSRTSFFSTCGPPFFEDDLRVPIMIQNSFPAKRVVIMGSSNGLVCCRSRQTLEQPMLVIFICNPITREWISLRPTNCHVGRIFAFAFYPFGSSSNKASCFKVVSIQRQKYDQNSYSFVIYSSETGKWKTSMEVCHCKDDLNENKYIHIKGRFYWLTKKQRIITFDLEEELSGVIIAPGPMLRDGVRNSNCLGDSDGYLHYACVDESDLRVWMLKDCHKLDWVLKHQLNLDQFRVEGQVMTDYLQFSIRRVGCVPKDDIFAPGYLALGILTFYDEVIYMIRWGRLESYNFRNGVLNRHYMFHASFLDHYNYVPATVLPYAATLAANGVLKVKQNSIDDLISVPATVLPCSATSAMSDLLGLIRSCGFVASNSSSYQGSRKRKRIKPVRSPHL</sequence>
<dbReference type="Pfam" id="PF24750">
    <property type="entry name" value="b-prop_At3g26010-like"/>
    <property type="match status" value="1"/>
</dbReference>
<dbReference type="Proteomes" id="UP001459277">
    <property type="component" value="Unassembled WGS sequence"/>
</dbReference>
<dbReference type="EMBL" id="JAZDWU010000005">
    <property type="protein sequence ID" value="KAL0002780.1"/>
    <property type="molecule type" value="Genomic_DNA"/>
</dbReference>
<dbReference type="AlphaFoldDB" id="A0AAW2D0A5"/>
<dbReference type="InterPro" id="IPR017451">
    <property type="entry name" value="F-box-assoc_interact_dom"/>
</dbReference>
<keyword evidence="4" id="KW-1185">Reference proteome</keyword>
<dbReference type="Gene3D" id="1.20.1280.50">
    <property type="match status" value="1"/>
</dbReference>
<accession>A0AAW2D0A5</accession>
<dbReference type="InterPro" id="IPR055290">
    <property type="entry name" value="At3g26010-like"/>
</dbReference>
<dbReference type="InterPro" id="IPR056592">
    <property type="entry name" value="Beta-prop_At3g26010-like"/>
</dbReference>
<evidence type="ECO:0008006" key="5">
    <source>
        <dbReference type="Google" id="ProtNLM"/>
    </source>
</evidence>
<dbReference type="Pfam" id="PF00646">
    <property type="entry name" value="F-box"/>
    <property type="match status" value="1"/>
</dbReference>
<protein>
    <recommendedName>
        <fullName evidence="5">F-box domain-containing protein</fullName>
    </recommendedName>
</protein>
<evidence type="ECO:0000259" key="2">
    <source>
        <dbReference type="Pfam" id="PF24750"/>
    </source>
</evidence>
<evidence type="ECO:0000259" key="1">
    <source>
        <dbReference type="Pfam" id="PF00646"/>
    </source>
</evidence>
<proteinExistence type="predicted"/>
<dbReference type="InterPro" id="IPR036047">
    <property type="entry name" value="F-box-like_dom_sf"/>
</dbReference>
<gene>
    <name evidence="3" type="ORF">SO802_016561</name>
</gene>